<evidence type="ECO:0000313" key="5">
    <source>
        <dbReference type="Proteomes" id="UP000503251"/>
    </source>
</evidence>
<gene>
    <name evidence="3" type="ORF">DQK91_06505</name>
    <name evidence="2" type="ORF">E8L03_04090</name>
</gene>
<sequence>MKVSVVIPAYNAEKFVNQAVETVLAQETDFPFEVIVVDDGSTDNTAEVVRQKFGDKVRVISQDNRGVSGARNTGIEAAKGELIAMLDSDDYWLPGKLQAQVDFFDSHPDSNIGLMDTFTEIVNNQGKIIEVLDRVKHGDSFKELLGHNIMNQPSSMMFPKKVFEAVGGFDRELEGVEDYEFSLRVARKYEIHTIEAVYCGWVHHSENVTLNFERQHAQSLKLRKKLYERYPEVDEKEYKRLLAKSLMYFIPWYFRGGRYGDVIVMAVKMVRYDPSKIKSKAMLFAMLACLGPVGRKLHRKVARDKR</sequence>
<evidence type="ECO:0000259" key="1">
    <source>
        <dbReference type="Pfam" id="PF00535"/>
    </source>
</evidence>
<dbReference type="OrthoDB" id="5291101at2"/>
<evidence type="ECO:0000313" key="3">
    <source>
        <dbReference type="EMBL" id="TVM35048.1"/>
    </source>
</evidence>
<organism evidence="3 4">
    <name type="scientific">Oceanidesulfovibrio marinus</name>
    <dbReference type="NCBI Taxonomy" id="370038"/>
    <lineage>
        <taxon>Bacteria</taxon>
        <taxon>Pseudomonadati</taxon>
        <taxon>Thermodesulfobacteriota</taxon>
        <taxon>Desulfovibrionia</taxon>
        <taxon>Desulfovibrionales</taxon>
        <taxon>Desulfovibrionaceae</taxon>
        <taxon>Oceanidesulfovibrio</taxon>
    </lineage>
</organism>
<accession>A0A6P1ZLW8</accession>
<dbReference type="EMBL" id="QMIF01000003">
    <property type="protein sequence ID" value="TVM35048.1"/>
    <property type="molecule type" value="Genomic_DNA"/>
</dbReference>
<dbReference type="RefSeq" id="WP_144234601.1">
    <property type="nucleotide sequence ID" value="NZ_CP039543.1"/>
</dbReference>
<reference evidence="2 5" key="2">
    <citation type="submission" date="2019-04" db="EMBL/GenBank/DDBJ databases">
        <title>Isolation and culture of sulfate reducing bacteria from the cold seep of the South China Sea.</title>
        <authorList>
            <person name="Sun C."/>
            <person name="Liu R."/>
        </authorList>
    </citation>
    <scope>NUCLEOTIDE SEQUENCE [LARGE SCALE GENOMIC DNA]</scope>
    <source>
        <strain evidence="2 5">CS1</strain>
    </source>
</reference>
<proteinExistence type="predicted"/>
<dbReference type="GO" id="GO:0016758">
    <property type="term" value="F:hexosyltransferase activity"/>
    <property type="evidence" value="ECO:0007669"/>
    <property type="project" value="UniProtKB-ARBA"/>
</dbReference>
<evidence type="ECO:0000313" key="4">
    <source>
        <dbReference type="Proteomes" id="UP000434052"/>
    </source>
</evidence>
<dbReference type="PANTHER" id="PTHR22916:SF3">
    <property type="entry name" value="UDP-GLCNAC:BETAGAL BETA-1,3-N-ACETYLGLUCOSAMINYLTRANSFERASE-LIKE PROTEIN 1"/>
    <property type="match status" value="1"/>
</dbReference>
<evidence type="ECO:0000313" key="2">
    <source>
        <dbReference type="EMBL" id="QJT08152.1"/>
    </source>
</evidence>
<name>A0A6P1ZLW8_9BACT</name>
<dbReference type="Proteomes" id="UP000434052">
    <property type="component" value="Unassembled WGS sequence"/>
</dbReference>
<dbReference type="Proteomes" id="UP000503251">
    <property type="component" value="Chromosome"/>
</dbReference>
<dbReference type="AlphaFoldDB" id="A0A6P1ZLW8"/>
<dbReference type="Pfam" id="PF00535">
    <property type="entry name" value="Glycos_transf_2"/>
    <property type="match status" value="1"/>
</dbReference>
<dbReference type="CDD" id="cd00761">
    <property type="entry name" value="Glyco_tranf_GTA_type"/>
    <property type="match status" value="1"/>
</dbReference>
<dbReference type="SUPFAM" id="SSF53448">
    <property type="entry name" value="Nucleotide-diphospho-sugar transferases"/>
    <property type="match status" value="1"/>
</dbReference>
<reference evidence="3 4" key="1">
    <citation type="submission" date="2018-06" db="EMBL/GenBank/DDBJ databases">
        <title>Complete genome of Desulfovibrio marinus P48SEP.</title>
        <authorList>
            <person name="Crispim J.S."/>
            <person name="Vidigal P.M.P."/>
            <person name="Silva L.C.F."/>
            <person name="Araujo L.C."/>
            <person name="Laguardia C.N."/>
            <person name="Dias R.S."/>
            <person name="Sousa M.P."/>
            <person name="Paula S.O."/>
            <person name="Silva C."/>
        </authorList>
    </citation>
    <scope>NUCLEOTIDE SEQUENCE [LARGE SCALE GENOMIC DNA]</scope>
    <source>
        <strain evidence="3 4">P48SEP</strain>
    </source>
</reference>
<dbReference type="EMBL" id="CP039543">
    <property type="protein sequence ID" value="QJT08152.1"/>
    <property type="molecule type" value="Genomic_DNA"/>
</dbReference>
<feature type="domain" description="Glycosyltransferase 2-like" evidence="1">
    <location>
        <begin position="4"/>
        <end position="166"/>
    </location>
</feature>
<keyword evidence="5" id="KW-1185">Reference proteome</keyword>
<dbReference type="PANTHER" id="PTHR22916">
    <property type="entry name" value="GLYCOSYLTRANSFERASE"/>
    <property type="match status" value="1"/>
</dbReference>
<protein>
    <submittedName>
        <fullName evidence="2">Glycosyltransferase family 2 protein</fullName>
    </submittedName>
</protein>
<dbReference type="InterPro" id="IPR001173">
    <property type="entry name" value="Glyco_trans_2-like"/>
</dbReference>
<dbReference type="Gene3D" id="3.90.550.10">
    <property type="entry name" value="Spore Coat Polysaccharide Biosynthesis Protein SpsA, Chain A"/>
    <property type="match status" value="1"/>
</dbReference>
<dbReference type="InterPro" id="IPR029044">
    <property type="entry name" value="Nucleotide-diphossugar_trans"/>
</dbReference>